<accession>A0A150NHN4</accession>
<evidence type="ECO:0000313" key="3">
    <source>
        <dbReference type="Proteomes" id="UP000075618"/>
    </source>
</evidence>
<dbReference type="PATRIC" id="fig|28037.237.peg.1393"/>
<dbReference type="EMBL" id="LROT01000028">
    <property type="protein sequence ID" value="KYF32982.1"/>
    <property type="molecule type" value="Genomic_DNA"/>
</dbReference>
<comment type="caution">
    <text evidence="2">The sequence shown here is derived from an EMBL/GenBank/DDBJ whole genome shotgun (WGS) entry which is preliminary data.</text>
</comment>
<dbReference type="Proteomes" id="UP000075618">
    <property type="component" value="Unassembled WGS sequence"/>
</dbReference>
<protein>
    <submittedName>
        <fullName evidence="2">Uncharacterized protein</fullName>
    </submittedName>
</protein>
<keyword evidence="1" id="KW-0812">Transmembrane</keyword>
<sequence length="63" mass="6931">MLLGLPSSQKATMLHKEHSQILLPLDMILVVLVHLGLQMIGVAVDLMVVVLQIVGKLKMKKNC</sequence>
<keyword evidence="1" id="KW-1133">Transmembrane helix</keyword>
<dbReference type="AlphaFoldDB" id="A0A150NHN4"/>
<name>A0A150NHN4_STRMT</name>
<feature type="transmembrane region" description="Helical" evidence="1">
    <location>
        <begin position="27"/>
        <end position="51"/>
    </location>
</feature>
<proteinExistence type="predicted"/>
<gene>
    <name evidence="2" type="ORF">SMI10712_00657</name>
</gene>
<evidence type="ECO:0000313" key="2">
    <source>
        <dbReference type="EMBL" id="KYF32982.1"/>
    </source>
</evidence>
<reference evidence="2 3" key="1">
    <citation type="submission" date="2016-01" db="EMBL/GenBank/DDBJ databases">
        <title>Highly variable Streptococcus oralis are common among viridans streptococci isolated from primates.</title>
        <authorList>
            <person name="Denapaite D."/>
            <person name="Rieger M."/>
            <person name="Koendgen S."/>
            <person name="Brueckner R."/>
            <person name="Ochigava I."/>
            <person name="Kappeler P."/>
            <person name="Maetz-Rensing K."/>
            <person name="Leendertz F."/>
            <person name="Hakenbeck R."/>
        </authorList>
    </citation>
    <scope>NUCLEOTIDE SEQUENCE [LARGE SCALE GENOMIC DNA]</scope>
    <source>
        <strain evidence="2 3">10712</strain>
    </source>
</reference>
<evidence type="ECO:0000256" key="1">
    <source>
        <dbReference type="SAM" id="Phobius"/>
    </source>
</evidence>
<keyword evidence="1" id="KW-0472">Membrane</keyword>
<organism evidence="2 3">
    <name type="scientific">Streptococcus mitis</name>
    <dbReference type="NCBI Taxonomy" id="28037"/>
    <lineage>
        <taxon>Bacteria</taxon>
        <taxon>Bacillati</taxon>
        <taxon>Bacillota</taxon>
        <taxon>Bacilli</taxon>
        <taxon>Lactobacillales</taxon>
        <taxon>Streptococcaceae</taxon>
        <taxon>Streptococcus</taxon>
        <taxon>Streptococcus mitis group</taxon>
    </lineage>
</organism>